<feature type="region of interest" description="Disordered" evidence="1">
    <location>
        <begin position="27"/>
        <end position="88"/>
    </location>
</feature>
<dbReference type="AlphaFoldDB" id="A0A9P4PX46"/>
<proteinExistence type="predicted"/>
<reference evidence="2" key="1">
    <citation type="journal article" date="2020" name="Stud. Mycol.">
        <title>101 Dothideomycetes genomes: a test case for predicting lifestyles and emergence of pathogens.</title>
        <authorList>
            <person name="Haridas S."/>
            <person name="Albert R."/>
            <person name="Binder M."/>
            <person name="Bloem J."/>
            <person name="Labutti K."/>
            <person name="Salamov A."/>
            <person name="Andreopoulos B."/>
            <person name="Baker S."/>
            <person name="Barry K."/>
            <person name="Bills G."/>
            <person name="Bluhm B."/>
            <person name="Cannon C."/>
            <person name="Castanera R."/>
            <person name="Culley D."/>
            <person name="Daum C."/>
            <person name="Ezra D."/>
            <person name="Gonzalez J."/>
            <person name="Henrissat B."/>
            <person name="Kuo A."/>
            <person name="Liang C."/>
            <person name="Lipzen A."/>
            <person name="Lutzoni F."/>
            <person name="Magnuson J."/>
            <person name="Mondo S."/>
            <person name="Nolan M."/>
            <person name="Ohm R."/>
            <person name="Pangilinan J."/>
            <person name="Park H.-J."/>
            <person name="Ramirez L."/>
            <person name="Alfaro M."/>
            <person name="Sun H."/>
            <person name="Tritt A."/>
            <person name="Yoshinaga Y."/>
            <person name="Zwiers L.-H."/>
            <person name="Turgeon B."/>
            <person name="Goodwin S."/>
            <person name="Spatafora J."/>
            <person name="Crous P."/>
            <person name="Grigoriev I."/>
        </authorList>
    </citation>
    <scope>NUCLEOTIDE SEQUENCE</scope>
    <source>
        <strain evidence="2">CBS 690.94</strain>
    </source>
</reference>
<dbReference type="Proteomes" id="UP000799764">
    <property type="component" value="Unassembled WGS sequence"/>
</dbReference>
<feature type="compositionally biased region" description="Low complexity" evidence="1">
    <location>
        <begin position="68"/>
        <end position="80"/>
    </location>
</feature>
<comment type="caution">
    <text evidence="2">The sequence shown here is derived from an EMBL/GenBank/DDBJ whole genome shotgun (WGS) entry which is preliminary data.</text>
</comment>
<name>A0A9P4PX46_9PLEO</name>
<evidence type="ECO:0000256" key="1">
    <source>
        <dbReference type="SAM" id="MobiDB-lite"/>
    </source>
</evidence>
<dbReference type="InterPro" id="IPR032801">
    <property type="entry name" value="PXL2A/B/C"/>
</dbReference>
<evidence type="ECO:0000313" key="3">
    <source>
        <dbReference type="Proteomes" id="UP000799764"/>
    </source>
</evidence>
<dbReference type="PANTHER" id="PTHR28630">
    <property type="match status" value="1"/>
</dbReference>
<protein>
    <submittedName>
        <fullName evidence="2">Uncharacterized protein</fullName>
    </submittedName>
</protein>
<dbReference type="Pfam" id="PF13911">
    <property type="entry name" value="AhpC-TSA_2"/>
    <property type="match status" value="1"/>
</dbReference>
<keyword evidence="3" id="KW-1185">Reference proteome</keyword>
<evidence type="ECO:0000313" key="2">
    <source>
        <dbReference type="EMBL" id="KAF2451875.1"/>
    </source>
</evidence>
<sequence>MDSMATMSALMDATAATGGAEVTTLGTDPAHAVATDALSSTSPPPQSGLSLNPALAPSSTARTHKRNPSLSLNPELSPSLDAKSRNSTDATLSLGATHLASPTTADAPTTPPFSPSSTTPVLENPELDFEGTVEVNNDIPSEKDMKRVDDLLVLDSSGESRPFRDLYKGEGVAPRQLIIFIRHFFCGNCQEYLRELSASITPESLLALPEPTFITVVGCGRPELIDMYAQTTQCPFPIYADPTRKNPTCSSPRCSPSCRV</sequence>
<dbReference type="PANTHER" id="PTHR28630:SF3">
    <property type="entry name" value="PEROXIREDOXIN-LIKE 2C"/>
    <property type="match status" value="1"/>
</dbReference>
<dbReference type="EMBL" id="MU001492">
    <property type="protein sequence ID" value="KAF2451875.1"/>
    <property type="molecule type" value="Genomic_DNA"/>
</dbReference>
<feature type="region of interest" description="Disordered" evidence="1">
    <location>
        <begin position="100"/>
        <end position="130"/>
    </location>
</feature>
<accession>A0A9P4PX46</accession>
<dbReference type="OrthoDB" id="40334at2759"/>
<organism evidence="2 3">
    <name type="scientific">Karstenula rhodostoma CBS 690.94</name>
    <dbReference type="NCBI Taxonomy" id="1392251"/>
    <lineage>
        <taxon>Eukaryota</taxon>
        <taxon>Fungi</taxon>
        <taxon>Dikarya</taxon>
        <taxon>Ascomycota</taxon>
        <taxon>Pezizomycotina</taxon>
        <taxon>Dothideomycetes</taxon>
        <taxon>Pleosporomycetidae</taxon>
        <taxon>Pleosporales</taxon>
        <taxon>Massarineae</taxon>
        <taxon>Didymosphaeriaceae</taxon>
        <taxon>Karstenula</taxon>
    </lineage>
</organism>
<gene>
    <name evidence="2" type="ORF">P171DRAFT_426312</name>
</gene>